<keyword evidence="4 8" id="KW-0378">Hydrolase</keyword>
<dbReference type="FunFam" id="2.40.10.10:FF:000077">
    <property type="entry name" value="Predicted protein"/>
    <property type="match status" value="2"/>
</dbReference>
<dbReference type="EMBL" id="KQ435710">
    <property type="protein sequence ID" value="KOX79696.1"/>
    <property type="molecule type" value="Genomic_DNA"/>
</dbReference>
<evidence type="ECO:0000256" key="6">
    <source>
        <dbReference type="ARBA" id="ARBA00023145"/>
    </source>
</evidence>
<dbReference type="SUPFAM" id="SSF50494">
    <property type="entry name" value="Trypsin-like serine proteases"/>
    <property type="match status" value="2"/>
</dbReference>
<evidence type="ECO:0000313" key="11">
    <source>
        <dbReference type="Proteomes" id="UP000053105"/>
    </source>
</evidence>
<keyword evidence="10" id="KW-0472">Membrane</keyword>
<dbReference type="InterPro" id="IPR001314">
    <property type="entry name" value="Peptidase_S1A"/>
</dbReference>
<dbReference type="InterPro" id="IPR033116">
    <property type="entry name" value="TRYPSIN_SER"/>
</dbReference>
<accession>A0A0M9AAA6</accession>
<gene>
    <name evidence="10" type="ORF">WN51_11306</name>
</gene>
<keyword evidence="6" id="KW-0865">Zymogen</keyword>
<evidence type="ECO:0000256" key="1">
    <source>
        <dbReference type="ARBA" id="ARBA00007664"/>
    </source>
</evidence>
<dbReference type="InterPro" id="IPR009003">
    <property type="entry name" value="Peptidase_S1_PA"/>
</dbReference>
<keyword evidence="3" id="KW-0732">Signal</keyword>
<dbReference type="PROSITE" id="PS50240">
    <property type="entry name" value="TRYPSIN_DOM"/>
    <property type="match status" value="2"/>
</dbReference>
<dbReference type="Proteomes" id="UP000053105">
    <property type="component" value="Unassembled WGS sequence"/>
</dbReference>
<proteinExistence type="inferred from homology"/>
<comment type="similarity">
    <text evidence="1">Belongs to the peptidase S1 family.</text>
</comment>
<keyword evidence="2 8" id="KW-0645">Protease</keyword>
<dbReference type="AlphaFoldDB" id="A0A0M9AAA6"/>
<dbReference type="OrthoDB" id="10059102at2759"/>
<reference evidence="10 11" key="1">
    <citation type="submission" date="2015-07" db="EMBL/GenBank/DDBJ databases">
        <title>The genome of Melipona quadrifasciata.</title>
        <authorList>
            <person name="Pan H."/>
            <person name="Kapheim K."/>
        </authorList>
    </citation>
    <scope>NUCLEOTIDE SEQUENCE [LARGE SCALE GENOMIC DNA]</scope>
    <source>
        <strain evidence="10">0111107301</strain>
        <tissue evidence="10">Whole body</tissue>
    </source>
</reference>
<dbReference type="STRING" id="166423.A0A0M9AAA6"/>
<dbReference type="Gene3D" id="2.40.10.10">
    <property type="entry name" value="Trypsin-like serine proteases"/>
    <property type="match status" value="2"/>
</dbReference>
<evidence type="ECO:0000256" key="2">
    <source>
        <dbReference type="ARBA" id="ARBA00022670"/>
    </source>
</evidence>
<dbReference type="InterPro" id="IPR050430">
    <property type="entry name" value="Peptidase_S1"/>
</dbReference>
<dbReference type="PROSITE" id="PS00135">
    <property type="entry name" value="TRYPSIN_SER"/>
    <property type="match status" value="2"/>
</dbReference>
<evidence type="ECO:0000259" key="9">
    <source>
        <dbReference type="PROSITE" id="PS50240"/>
    </source>
</evidence>
<organism evidence="10 11">
    <name type="scientific">Melipona quadrifasciata</name>
    <dbReference type="NCBI Taxonomy" id="166423"/>
    <lineage>
        <taxon>Eukaryota</taxon>
        <taxon>Metazoa</taxon>
        <taxon>Ecdysozoa</taxon>
        <taxon>Arthropoda</taxon>
        <taxon>Hexapoda</taxon>
        <taxon>Insecta</taxon>
        <taxon>Pterygota</taxon>
        <taxon>Neoptera</taxon>
        <taxon>Endopterygota</taxon>
        <taxon>Hymenoptera</taxon>
        <taxon>Apocrita</taxon>
        <taxon>Aculeata</taxon>
        <taxon>Apoidea</taxon>
        <taxon>Anthophila</taxon>
        <taxon>Apidae</taxon>
        <taxon>Melipona</taxon>
    </lineage>
</organism>
<dbReference type="SMART" id="SM00020">
    <property type="entry name" value="Tryp_SPc"/>
    <property type="match status" value="2"/>
</dbReference>
<dbReference type="PROSITE" id="PS00134">
    <property type="entry name" value="TRYPSIN_HIS"/>
    <property type="match status" value="2"/>
</dbReference>
<evidence type="ECO:0000256" key="4">
    <source>
        <dbReference type="ARBA" id="ARBA00022801"/>
    </source>
</evidence>
<name>A0A0M9AAA6_9HYME</name>
<evidence type="ECO:0000256" key="3">
    <source>
        <dbReference type="ARBA" id="ARBA00022729"/>
    </source>
</evidence>
<protein>
    <submittedName>
        <fullName evidence="10">Transmembrane protease serine 9</fullName>
    </submittedName>
</protein>
<evidence type="ECO:0000256" key="8">
    <source>
        <dbReference type="RuleBase" id="RU363034"/>
    </source>
</evidence>
<evidence type="ECO:0000256" key="5">
    <source>
        <dbReference type="ARBA" id="ARBA00022825"/>
    </source>
</evidence>
<keyword evidence="10" id="KW-0812">Transmembrane</keyword>
<dbReference type="GO" id="GO:0006508">
    <property type="term" value="P:proteolysis"/>
    <property type="evidence" value="ECO:0007669"/>
    <property type="project" value="UniProtKB-KW"/>
</dbReference>
<sequence>MEANTPGPKWELKAVVNGVGSPINQTEDLVSQTKDLVSQAEDFINETEVSLSDEDEDEEDESVMSEMENLANETVYYEIERMDGRIVGGETTTIYAAPYQVSLQENGRHFCGGSIISKNWVLTAGHCATRAASTYRIRAGSTTVHSGGSLHRVKKVIRHKSYSRPKGIPVNDIALLHIEGSFKLDKSRKPVPLFSGSVASLKGKHALVTGWGTTKSGLPEKLHKVSVPMVSTSSCKKSYHDYGGIPKGEICAGVAKGGKDSCQGDSGGPLVVDGKLVGIVSWGKGCGTPHYPGVYTNVSYYRKWIKRHSGKGTQTLELVRKQDVHATVFARLVGRSGRLLKYDNDFDVQLELRIKTVISQANPFPMPGLNPLTPTGQIVGGEDVKIEEVPHQVLLQALGFGFCGGSIISEQWVVTAGHCMSYPADWLTVVAGTATKSSGGSSHKVAEVIVHEKYVTNMYGVPENDVAVLRMKTPFILDKTRQPIKIFKQNEESIAGIRATITGWGSIQEGGSTSNVLQSVDVPIVSKSSCNEAYISYGGLPAGQICAAVPEGGKDACQGDSGGPMTIGGRLAGLVSWGYGCARAGYPGVHTEVAAFSDWITSKTGVKP</sequence>
<dbReference type="CDD" id="cd00190">
    <property type="entry name" value="Tryp_SPc"/>
    <property type="match status" value="2"/>
</dbReference>
<dbReference type="InterPro" id="IPR001254">
    <property type="entry name" value="Trypsin_dom"/>
</dbReference>
<dbReference type="PRINTS" id="PR00722">
    <property type="entry name" value="CHYMOTRYPSIN"/>
</dbReference>
<feature type="domain" description="Peptidase S1" evidence="9">
    <location>
        <begin position="86"/>
        <end position="310"/>
    </location>
</feature>
<dbReference type="PANTHER" id="PTHR24276:SF91">
    <property type="entry name" value="AT26814P-RELATED"/>
    <property type="match status" value="1"/>
</dbReference>
<keyword evidence="11" id="KW-1185">Reference proteome</keyword>
<dbReference type="InterPro" id="IPR018114">
    <property type="entry name" value="TRYPSIN_HIS"/>
</dbReference>
<dbReference type="InterPro" id="IPR043504">
    <property type="entry name" value="Peptidase_S1_PA_chymotrypsin"/>
</dbReference>
<dbReference type="Pfam" id="PF00089">
    <property type="entry name" value="Trypsin"/>
    <property type="match status" value="2"/>
</dbReference>
<feature type="domain" description="Peptidase S1" evidence="9">
    <location>
        <begin position="378"/>
        <end position="605"/>
    </location>
</feature>
<evidence type="ECO:0000256" key="7">
    <source>
        <dbReference type="ARBA" id="ARBA00023157"/>
    </source>
</evidence>
<dbReference type="GO" id="GO:0004252">
    <property type="term" value="F:serine-type endopeptidase activity"/>
    <property type="evidence" value="ECO:0007669"/>
    <property type="project" value="InterPro"/>
</dbReference>
<dbReference type="PANTHER" id="PTHR24276">
    <property type="entry name" value="POLYSERASE-RELATED"/>
    <property type="match status" value="1"/>
</dbReference>
<evidence type="ECO:0000313" key="10">
    <source>
        <dbReference type="EMBL" id="KOX79696.1"/>
    </source>
</evidence>
<keyword evidence="7" id="KW-1015">Disulfide bond</keyword>
<keyword evidence="5 8" id="KW-0720">Serine protease</keyword>